<dbReference type="InterPro" id="IPR011051">
    <property type="entry name" value="RmlC_Cupin_sf"/>
</dbReference>
<dbReference type="InterPro" id="IPR014710">
    <property type="entry name" value="RmlC-like_jellyroll"/>
</dbReference>
<comment type="caution">
    <text evidence="1">The sequence shown here is derived from an EMBL/GenBank/DDBJ whole genome shotgun (WGS) entry which is preliminary data.</text>
</comment>
<evidence type="ECO:0000313" key="1">
    <source>
        <dbReference type="EMBL" id="KKK83818.1"/>
    </source>
</evidence>
<dbReference type="EMBL" id="LAZR01052054">
    <property type="protein sequence ID" value="KKK83818.1"/>
    <property type="molecule type" value="Genomic_DNA"/>
</dbReference>
<organism evidence="1">
    <name type="scientific">marine sediment metagenome</name>
    <dbReference type="NCBI Taxonomy" id="412755"/>
    <lineage>
        <taxon>unclassified sequences</taxon>
        <taxon>metagenomes</taxon>
        <taxon>ecological metagenomes</taxon>
    </lineage>
</organism>
<dbReference type="SUPFAM" id="SSF51182">
    <property type="entry name" value="RmlC-like cupins"/>
    <property type="match status" value="1"/>
</dbReference>
<sequence length="70" mass="7680">MEKELFAYAKDMKLIVNKTNGRHSTLMLTKEDSGAEGFIVGCHTMDPGGGAPLHTHENESEAMFFYEGTG</sequence>
<feature type="non-terminal residue" evidence="1">
    <location>
        <position position="70"/>
    </location>
</feature>
<reference evidence="1" key="1">
    <citation type="journal article" date="2015" name="Nature">
        <title>Complex archaea that bridge the gap between prokaryotes and eukaryotes.</title>
        <authorList>
            <person name="Spang A."/>
            <person name="Saw J.H."/>
            <person name="Jorgensen S.L."/>
            <person name="Zaremba-Niedzwiedzka K."/>
            <person name="Martijn J."/>
            <person name="Lind A.E."/>
            <person name="van Eijk R."/>
            <person name="Schleper C."/>
            <person name="Guy L."/>
            <person name="Ettema T.J."/>
        </authorList>
    </citation>
    <scope>NUCLEOTIDE SEQUENCE</scope>
</reference>
<evidence type="ECO:0008006" key="2">
    <source>
        <dbReference type="Google" id="ProtNLM"/>
    </source>
</evidence>
<accession>A0A0F8YQV7</accession>
<proteinExistence type="predicted"/>
<name>A0A0F8YQV7_9ZZZZ</name>
<dbReference type="AlphaFoldDB" id="A0A0F8YQV7"/>
<gene>
    <name evidence="1" type="ORF">LCGC14_2789560</name>
</gene>
<dbReference type="Gene3D" id="2.60.120.10">
    <property type="entry name" value="Jelly Rolls"/>
    <property type="match status" value="1"/>
</dbReference>
<protein>
    <recommendedName>
        <fullName evidence="2">Cupin 2 conserved barrel domain-containing protein</fullName>
    </recommendedName>
</protein>